<dbReference type="EC" id="2.7.13.3" evidence="3"/>
<evidence type="ECO:0000259" key="15">
    <source>
        <dbReference type="SMART" id="SM00387"/>
    </source>
</evidence>
<dbReference type="Pfam" id="PF01590">
    <property type="entry name" value="GAF"/>
    <property type="match status" value="1"/>
</dbReference>
<dbReference type="EMBL" id="CP073720">
    <property type="protein sequence ID" value="UWP85251.1"/>
    <property type="molecule type" value="Genomic_DNA"/>
</dbReference>
<keyword evidence="9" id="KW-0067">ATP-binding</keyword>
<keyword evidence="10 13" id="KW-1133">Transmembrane helix</keyword>
<dbReference type="Pfam" id="PF02518">
    <property type="entry name" value="HATPase_c"/>
    <property type="match status" value="1"/>
</dbReference>
<dbReference type="InterPro" id="IPR025201">
    <property type="entry name" value="KdpD_TM"/>
</dbReference>
<dbReference type="InterPro" id="IPR011712">
    <property type="entry name" value="Sig_transdc_His_kin_sub3_dim/P"/>
</dbReference>
<evidence type="ECO:0000256" key="1">
    <source>
        <dbReference type="ARBA" id="ARBA00000085"/>
    </source>
</evidence>
<dbReference type="InterPro" id="IPR029016">
    <property type="entry name" value="GAF-like_dom_sf"/>
</dbReference>
<evidence type="ECO:0000313" key="17">
    <source>
        <dbReference type="Proteomes" id="UP001059617"/>
    </source>
</evidence>
<evidence type="ECO:0000256" key="12">
    <source>
        <dbReference type="ARBA" id="ARBA00023136"/>
    </source>
</evidence>
<dbReference type="SMART" id="SM00387">
    <property type="entry name" value="HATPase_c"/>
    <property type="match status" value="1"/>
</dbReference>
<dbReference type="PANTHER" id="PTHR24421:SF10">
    <property type="entry name" value="NITRATE_NITRITE SENSOR PROTEIN NARQ"/>
    <property type="match status" value="1"/>
</dbReference>
<dbReference type="Gene3D" id="3.30.565.10">
    <property type="entry name" value="Histidine kinase-like ATPase, C-terminal domain"/>
    <property type="match status" value="1"/>
</dbReference>
<dbReference type="Proteomes" id="UP001059617">
    <property type="component" value="Chromosome"/>
</dbReference>
<dbReference type="InterPro" id="IPR036890">
    <property type="entry name" value="HATPase_C_sf"/>
</dbReference>
<evidence type="ECO:0000256" key="11">
    <source>
        <dbReference type="ARBA" id="ARBA00023012"/>
    </source>
</evidence>
<evidence type="ECO:0000259" key="14">
    <source>
        <dbReference type="SMART" id="SM00065"/>
    </source>
</evidence>
<dbReference type="CDD" id="cd16917">
    <property type="entry name" value="HATPase_UhpB-NarQ-NarX-like"/>
    <property type="match status" value="1"/>
</dbReference>
<keyword evidence="11" id="KW-0902">Two-component regulatory system</keyword>
<dbReference type="PANTHER" id="PTHR24421">
    <property type="entry name" value="NITRATE/NITRITE SENSOR PROTEIN NARX-RELATED"/>
    <property type="match status" value="1"/>
</dbReference>
<feature type="domain" description="Histidine kinase/HSP90-like ATPase" evidence="15">
    <location>
        <begin position="530"/>
        <end position="620"/>
    </location>
</feature>
<dbReference type="Pfam" id="PF07730">
    <property type="entry name" value="HisKA_3"/>
    <property type="match status" value="1"/>
</dbReference>
<dbReference type="RefSeq" id="WP_259863337.1">
    <property type="nucleotide sequence ID" value="NZ_BAAAST010000006.1"/>
</dbReference>
<feature type="transmembrane region" description="Helical" evidence="13">
    <location>
        <begin position="17"/>
        <end position="38"/>
    </location>
</feature>
<evidence type="ECO:0000313" key="16">
    <source>
        <dbReference type="EMBL" id="UWP85251.1"/>
    </source>
</evidence>
<protein>
    <recommendedName>
        <fullName evidence="3">histidine kinase</fullName>
        <ecNumber evidence="3">2.7.13.3</ecNumber>
    </recommendedName>
</protein>
<dbReference type="InterPro" id="IPR003018">
    <property type="entry name" value="GAF"/>
</dbReference>
<keyword evidence="5" id="KW-0808">Transferase</keyword>
<sequence>MPARLTALLLSHKRPPLALGLIVAAVLIAAETAVLFPLRAGSEVGARSVVYLCGVLVVSSVWGVWLGVVTSVASTAAFNYFHVAPFEAFSFNPRQDLQTAAMFIGAGLFTSFVTNLARSRAAEASERRREADLAADMAHRMLRADDVRSTLGPVSQLLAEAFELRSAAVELDAVAGDERWVAFPLRDSATQVGTLLVPANAPERTLERLRHRVVPSLVSLLCAAREREEITDSLKASREEATRLMEASTLLMEEQAALRRVAILVARGSSPPAVFSTVTSELCQLLGPYSTGLVRYEPDGTGTLLAGRHEPGMAEMPAGTCVRLEGNCLSGMIKRTGRPARTTYDNAEGPTAAILRGLGIRSGFGVPVVVEGRLWGAAVVSSTRSTSIPAEVEARLADFTELVATAVANADSRAQLTASRARIVAATDEARRRLERDLHDGAQQQLVSLGLQLGTVEAAIPPGLDTVREELAAVATGLTCVLEDLREISRGIHPAMLARGGLGPALRTLARRSTVPVDLVVDIDRRLPERVEVTAYYVVSEALTNAAKHARATVVHVDAEAEDAVLRLSIKDDGVGGAGTGRGSGLIGLQDRVETLGGRMDIVSPTGNGTALLVTIPIDGT</sequence>
<dbReference type="InterPro" id="IPR050482">
    <property type="entry name" value="Sensor_HK_TwoCompSys"/>
</dbReference>
<feature type="domain" description="GAF" evidence="14">
    <location>
        <begin position="270"/>
        <end position="417"/>
    </location>
</feature>
<reference evidence="16" key="2">
    <citation type="submission" date="2022-09" db="EMBL/GenBank/DDBJ databases">
        <title>Biosynthetic gene clusters of Dactylosporangioum fulvum.</title>
        <authorList>
            <person name="Caradec T."/>
        </authorList>
    </citation>
    <scope>NUCLEOTIDE SEQUENCE</scope>
    <source>
        <strain evidence="16">NRRL B-16292</strain>
    </source>
</reference>
<evidence type="ECO:0000256" key="5">
    <source>
        <dbReference type="ARBA" id="ARBA00022679"/>
    </source>
</evidence>
<organism evidence="16 17">
    <name type="scientific">Dactylosporangium fulvum</name>
    <dbReference type="NCBI Taxonomy" id="53359"/>
    <lineage>
        <taxon>Bacteria</taxon>
        <taxon>Bacillati</taxon>
        <taxon>Actinomycetota</taxon>
        <taxon>Actinomycetes</taxon>
        <taxon>Micromonosporales</taxon>
        <taxon>Micromonosporaceae</taxon>
        <taxon>Dactylosporangium</taxon>
    </lineage>
</organism>
<dbReference type="Pfam" id="PF13493">
    <property type="entry name" value="DUF4118"/>
    <property type="match status" value="1"/>
</dbReference>
<proteinExistence type="predicted"/>
<accession>A0ABY5W7G9</accession>
<gene>
    <name evidence="16" type="ORF">Dfulv_13870</name>
</gene>
<dbReference type="Gene3D" id="3.30.450.40">
    <property type="match status" value="1"/>
</dbReference>
<dbReference type="SUPFAM" id="SSF55781">
    <property type="entry name" value="GAF domain-like"/>
    <property type="match status" value="1"/>
</dbReference>
<dbReference type="SUPFAM" id="SSF55874">
    <property type="entry name" value="ATPase domain of HSP90 chaperone/DNA topoisomerase II/histidine kinase"/>
    <property type="match status" value="1"/>
</dbReference>
<evidence type="ECO:0000256" key="13">
    <source>
        <dbReference type="SAM" id="Phobius"/>
    </source>
</evidence>
<keyword evidence="17" id="KW-1185">Reference proteome</keyword>
<evidence type="ECO:0000256" key="7">
    <source>
        <dbReference type="ARBA" id="ARBA00022741"/>
    </source>
</evidence>
<keyword evidence="6 13" id="KW-0812">Transmembrane</keyword>
<evidence type="ECO:0000256" key="4">
    <source>
        <dbReference type="ARBA" id="ARBA00022553"/>
    </source>
</evidence>
<evidence type="ECO:0000256" key="3">
    <source>
        <dbReference type="ARBA" id="ARBA00012438"/>
    </source>
</evidence>
<comment type="catalytic activity">
    <reaction evidence="1">
        <text>ATP + protein L-histidine = ADP + protein N-phospho-L-histidine.</text>
        <dbReference type="EC" id="2.7.13.3"/>
    </reaction>
</comment>
<evidence type="ECO:0000256" key="8">
    <source>
        <dbReference type="ARBA" id="ARBA00022777"/>
    </source>
</evidence>
<dbReference type="InterPro" id="IPR003594">
    <property type="entry name" value="HATPase_dom"/>
</dbReference>
<dbReference type="SMART" id="SM00065">
    <property type="entry name" value="GAF"/>
    <property type="match status" value="1"/>
</dbReference>
<keyword evidence="7" id="KW-0547">Nucleotide-binding</keyword>
<evidence type="ECO:0000256" key="10">
    <source>
        <dbReference type="ARBA" id="ARBA00022989"/>
    </source>
</evidence>
<dbReference type="Gene3D" id="1.20.120.620">
    <property type="entry name" value="Backbone structure of the membrane domain of e. Coli histidine kinase receptor kdpd"/>
    <property type="match status" value="1"/>
</dbReference>
<keyword evidence="8" id="KW-0418">Kinase</keyword>
<keyword evidence="12 13" id="KW-0472">Membrane</keyword>
<reference evidence="16" key="1">
    <citation type="submission" date="2021-04" db="EMBL/GenBank/DDBJ databases">
        <authorList>
            <person name="Hartkoorn R.C."/>
            <person name="Beaudoing E."/>
            <person name="Hot D."/>
        </authorList>
    </citation>
    <scope>NUCLEOTIDE SEQUENCE</scope>
    <source>
        <strain evidence="16">NRRL B-16292</strain>
    </source>
</reference>
<name>A0ABY5W7G9_9ACTN</name>
<evidence type="ECO:0000256" key="2">
    <source>
        <dbReference type="ARBA" id="ARBA00004141"/>
    </source>
</evidence>
<evidence type="ECO:0000256" key="6">
    <source>
        <dbReference type="ARBA" id="ARBA00022692"/>
    </source>
</evidence>
<keyword evidence="4" id="KW-0597">Phosphoprotein</keyword>
<dbReference type="Gene3D" id="1.20.5.1930">
    <property type="match status" value="1"/>
</dbReference>
<evidence type="ECO:0000256" key="9">
    <source>
        <dbReference type="ARBA" id="ARBA00022840"/>
    </source>
</evidence>
<comment type="subcellular location">
    <subcellularLocation>
        <location evidence="2">Membrane</location>
        <topology evidence="2">Multi-pass membrane protein</topology>
    </subcellularLocation>
</comment>
<dbReference type="InterPro" id="IPR038318">
    <property type="entry name" value="KdpD_sf"/>
</dbReference>
<feature type="transmembrane region" description="Helical" evidence="13">
    <location>
        <begin position="50"/>
        <end position="77"/>
    </location>
</feature>